<dbReference type="KEGG" id="knv:Pan216_27480"/>
<dbReference type="InterPro" id="IPR011004">
    <property type="entry name" value="Trimer_LpxA-like_sf"/>
</dbReference>
<dbReference type="Gene3D" id="2.160.10.10">
    <property type="entry name" value="Hexapeptide repeat proteins"/>
    <property type="match status" value="1"/>
</dbReference>
<evidence type="ECO:0000256" key="1">
    <source>
        <dbReference type="ARBA" id="ARBA00007707"/>
    </source>
</evidence>
<evidence type="ECO:0000256" key="3">
    <source>
        <dbReference type="ARBA" id="ARBA00022679"/>
    </source>
</evidence>
<dbReference type="PANTHER" id="PTHR43584:SF9">
    <property type="entry name" value="TRANSFERASE HEXAPEPTIDE REPEAT CONTAINING PROTEIN"/>
    <property type="match status" value="1"/>
</dbReference>
<reference evidence="5 6" key="1">
    <citation type="submission" date="2019-02" db="EMBL/GenBank/DDBJ databases">
        <title>Deep-cultivation of Planctomycetes and their phenomic and genomic characterization uncovers novel biology.</title>
        <authorList>
            <person name="Wiegand S."/>
            <person name="Jogler M."/>
            <person name="Boedeker C."/>
            <person name="Pinto D."/>
            <person name="Vollmers J."/>
            <person name="Rivas-Marin E."/>
            <person name="Kohn T."/>
            <person name="Peeters S.H."/>
            <person name="Heuer A."/>
            <person name="Rast P."/>
            <person name="Oberbeckmann S."/>
            <person name="Bunk B."/>
            <person name="Jeske O."/>
            <person name="Meyerdierks A."/>
            <person name="Storesund J.E."/>
            <person name="Kallscheuer N."/>
            <person name="Luecker S."/>
            <person name="Lage O.M."/>
            <person name="Pohl T."/>
            <person name="Merkel B.J."/>
            <person name="Hornburger P."/>
            <person name="Mueller R.-W."/>
            <person name="Bruemmer F."/>
            <person name="Labrenz M."/>
            <person name="Spormann A.M."/>
            <person name="Op den Camp H."/>
            <person name="Overmann J."/>
            <person name="Amann R."/>
            <person name="Jetten M.S.M."/>
            <person name="Mascher T."/>
            <person name="Medema M.H."/>
            <person name="Devos D.P."/>
            <person name="Kaster A.-K."/>
            <person name="Ovreas L."/>
            <person name="Rohde M."/>
            <person name="Galperin M.Y."/>
            <person name="Jogler C."/>
        </authorList>
    </citation>
    <scope>NUCLEOTIDE SEQUENCE [LARGE SCALE GENOMIC DNA]</scope>
    <source>
        <strain evidence="5 6">Pan216</strain>
    </source>
</reference>
<keyword evidence="6" id="KW-1185">Reference proteome</keyword>
<dbReference type="GO" id="GO:0016746">
    <property type="term" value="F:acyltransferase activity"/>
    <property type="evidence" value="ECO:0007669"/>
    <property type="project" value="UniProtKB-KW"/>
</dbReference>
<dbReference type="EMBL" id="CP036279">
    <property type="protein sequence ID" value="QDU61883.1"/>
    <property type="molecule type" value="Genomic_DNA"/>
</dbReference>
<dbReference type="Proteomes" id="UP000317093">
    <property type="component" value="Chromosome"/>
</dbReference>
<dbReference type="CDD" id="cd05635">
    <property type="entry name" value="LbH_unknown"/>
    <property type="match status" value="1"/>
</dbReference>
<keyword evidence="3 5" id="KW-0808">Transferase</keyword>
<evidence type="ECO:0000313" key="6">
    <source>
        <dbReference type="Proteomes" id="UP000317093"/>
    </source>
</evidence>
<evidence type="ECO:0000256" key="4">
    <source>
        <dbReference type="ARBA" id="ARBA00023315"/>
    </source>
</evidence>
<accession>A0A518B4H3</accession>
<dbReference type="InterPro" id="IPR001451">
    <property type="entry name" value="Hexapep"/>
</dbReference>
<dbReference type="GO" id="GO:0016779">
    <property type="term" value="F:nucleotidyltransferase activity"/>
    <property type="evidence" value="ECO:0007669"/>
    <property type="project" value="UniProtKB-ARBA"/>
</dbReference>
<dbReference type="RefSeq" id="WP_145258421.1">
    <property type="nucleotide sequence ID" value="NZ_CP036279.1"/>
</dbReference>
<comment type="similarity">
    <text evidence="2">In the N-terminal section; belongs to the N-acetylglucosamine-1-phosphate uridyltransferase family.</text>
</comment>
<sequence length="412" mass="44985">MTSTCIVFEDTLVEQLRPINLARSTSSITCGAFCLEELISVWPQTLAYHLRPHLRPIAKRAGKTLTGAIEGPIGYLNAAVVPDLATIDRIAELFAKGEPFLALSDQRITAALAPGAFPEALADKPIGELVAHLLDQRLPIIDDEFATFERTFDVMSHHERLLRGHLDRLMRRGVGKEISKDIVVGEGADIADNVVLDASGGPIVIGKNVRIMPFSYVLGPVRIGDDCRIIDHASIKHGTVLGHTVKAGGELEETIIEPYSNKQHHGFLGHSYIGSWVNLGAGTSNSDLKNTYGEIAISDAANRSVPTGRQFLGCVIGDYTKTAINTSIFTGKLIGLASFLYGFISTNVPSFTNYARSFGQVTEVSVDVAVKTQQRAASRRKVEVTDIDRQFMRDLFEMTQPERQLSSEQLVL</sequence>
<comment type="similarity">
    <text evidence="1">In the C-terminal section; belongs to the transferase hexapeptide repeat family.</text>
</comment>
<dbReference type="InterPro" id="IPR023917">
    <property type="entry name" value="Bifunctiontional_GlmU_bac-type"/>
</dbReference>
<gene>
    <name evidence="5" type="ORF">Pan216_27480</name>
</gene>
<dbReference type="Pfam" id="PF13562">
    <property type="entry name" value="NTP_transf_4"/>
    <property type="match status" value="1"/>
</dbReference>
<dbReference type="SUPFAM" id="SSF51161">
    <property type="entry name" value="Trimeric LpxA-like enzymes"/>
    <property type="match status" value="1"/>
</dbReference>
<evidence type="ECO:0000256" key="2">
    <source>
        <dbReference type="ARBA" id="ARBA00007947"/>
    </source>
</evidence>
<organism evidence="5 6">
    <name type="scientific">Kolteria novifilia</name>
    <dbReference type="NCBI Taxonomy" id="2527975"/>
    <lineage>
        <taxon>Bacteria</taxon>
        <taxon>Pseudomonadati</taxon>
        <taxon>Planctomycetota</taxon>
        <taxon>Planctomycetia</taxon>
        <taxon>Kolteriales</taxon>
        <taxon>Kolteriaceae</taxon>
        <taxon>Kolteria</taxon>
    </lineage>
</organism>
<protein>
    <submittedName>
        <fullName evidence="5">UDP-3-O-[3-hydroxymyristoyl] glucosamine N-acyltransferase</fullName>
    </submittedName>
</protein>
<evidence type="ECO:0000313" key="5">
    <source>
        <dbReference type="EMBL" id="QDU61883.1"/>
    </source>
</evidence>
<proteinExistence type="inferred from homology"/>
<dbReference type="OrthoDB" id="234332at2"/>
<dbReference type="InterPro" id="IPR050065">
    <property type="entry name" value="GlmU-like"/>
</dbReference>
<keyword evidence="4 5" id="KW-0012">Acyltransferase</keyword>
<dbReference type="NCBIfam" id="TIGR03991">
    <property type="entry name" value="alt_bact_glmU"/>
    <property type="match status" value="1"/>
</dbReference>
<dbReference type="AlphaFoldDB" id="A0A518B4H3"/>
<dbReference type="Pfam" id="PF00132">
    <property type="entry name" value="Hexapep"/>
    <property type="match status" value="1"/>
</dbReference>
<name>A0A518B4H3_9BACT</name>
<dbReference type="PANTHER" id="PTHR43584">
    <property type="entry name" value="NUCLEOTIDYL TRANSFERASE"/>
    <property type="match status" value="1"/>
</dbReference>